<reference evidence="2 3" key="1">
    <citation type="submission" date="2020-04" db="EMBL/GenBank/DDBJ databases">
        <title>Plant Genome Project.</title>
        <authorList>
            <person name="Zhang R.-G."/>
        </authorList>
    </citation>
    <scope>NUCLEOTIDE SEQUENCE [LARGE SCALE GENOMIC DNA]</scope>
    <source>
        <strain evidence="2">YNK0</strain>
        <tissue evidence="2">Leaf</tissue>
    </source>
</reference>
<dbReference type="Proteomes" id="UP000655225">
    <property type="component" value="Unassembled WGS sequence"/>
</dbReference>
<feature type="region of interest" description="Disordered" evidence="1">
    <location>
        <begin position="75"/>
        <end position="132"/>
    </location>
</feature>
<evidence type="ECO:0000313" key="2">
    <source>
        <dbReference type="EMBL" id="KAF8380684.1"/>
    </source>
</evidence>
<protein>
    <submittedName>
        <fullName evidence="2">Uncharacterized protein</fullName>
    </submittedName>
</protein>
<proteinExistence type="predicted"/>
<feature type="compositionally biased region" description="Low complexity" evidence="1">
    <location>
        <begin position="114"/>
        <end position="124"/>
    </location>
</feature>
<name>A0A834YG47_TETSI</name>
<organism evidence="2 3">
    <name type="scientific">Tetracentron sinense</name>
    <name type="common">Spur-leaf</name>
    <dbReference type="NCBI Taxonomy" id="13715"/>
    <lineage>
        <taxon>Eukaryota</taxon>
        <taxon>Viridiplantae</taxon>
        <taxon>Streptophyta</taxon>
        <taxon>Embryophyta</taxon>
        <taxon>Tracheophyta</taxon>
        <taxon>Spermatophyta</taxon>
        <taxon>Magnoliopsida</taxon>
        <taxon>Trochodendrales</taxon>
        <taxon>Trochodendraceae</taxon>
        <taxon>Tetracentron</taxon>
    </lineage>
</organism>
<comment type="caution">
    <text evidence="2">The sequence shown here is derived from an EMBL/GenBank/DDBJ whole genome shotgun (WGS) entry which is preliminary data.</text>
</comment>
<accession>A0A834YG47</accession>
<gene>
    <name evidence="2" type="ORF">HHK36_028174</name>
</gene>
<evidence type="ECO:0000256" key="1">
    <source>
        <dbReference type="SAM" id="MobiDB-lite"/>
    </source>
</evidence>
<keyword evidence="3" id="KW-1185">Reference proteome</keyword>
<dbReference type="AlphaFoldDB" id="A0A834YG47"/>
<sequence length="206" mass="21961">MMALPRLNRARDDQAKAKCVAFRMDVRGGDPSDGTFFGILGSGTGSGTNVDDVVVEPMLGKAGQILSSSLELDMGRPKKVKSGESSLARTPIDEDYVPPMDVEEQLRESSQVGASSSRTGATSSKGRKKSGFDSVPVVLGVPDIPLLKGLGGHISTICRTQEIPYHGLEVLVEARPYALPEGISFFEGRTREDPALSLLDNPLDSE</sequence>
<dbReference type="EMBL" id="JABCRI010000021">
    <property type="protein sequence ID" value="KAF8380684.1"/>
    <property type="molecule type" value="Genomic_DNA"/>
</dbReference>
<evidence type="ECO:0000313" key="3">
    <source>
        <dbReference type="Proteomes" id="UP000655225"/>
    </source>
</evidence>